<dbReference type="GO" id="GO:0015935">
    <property type="term" value="C:small ribosomal subunit"/>
    <property type="evidence" value="ECO:0007669"/>
    <property type="project" value="InterPro"/>
</dbReference>
<evidence type="ECO:0000259" key="9">
    <source>
        <dbReference type="SMART" id="SM00363"/>
    </source>
</evidence>
<feature type="domain" description="RNA-binding S4" evidence="9">
    <location>
        <begin position="99"/>
        <end position="163"/>
    </location>
</feature>
<feature type="domain" description="Small ribosomal subunit protein uS4 N-terminal" evidence="10">
    <location>
        <begin position="3"/>
        <end position="98"/>
    </location>
</feature>
<keyword evidence="5 7" id="KW-0687">Ribonucleoprotein</keyword>
<dbReference type="GO" id="GO:0042274">
    <property type="term" value="P:ribosomal small subunit biogenesis"/>
    <property type="evidence" value="ECO:0007669"/>
    <property type="project" value="TreeGrafter"/>
</dbReference>
<dbReference type="PANTHER" id="PTHR11831">
    <property type="entry name" value="30S 40S RIBOSOMAL PROTEIN"/>
    <property type="match status" value="1"/>
</dbReference>
<evidence type="ECO:0000256" key="8">
    <source>
        <dbReference type="RuleBase" id="RU003699"/>
    </source>
</evidence>
<dbReference type="NCBIfam" id="NF003717">
    <property type="entry name" value="PRK05327.1"/>
    <property type="match status" value="1"/>
</dbReference>
<dbReference type="Proteomes" id="UP000697710">
    <property type="component" value="Unassembled WGS sequence"/>
</dbReference>
<dbReference type="InterPro" id="IPR036986">
    <property type="entry name" value="S4_RNA-bd_sf"/>
</dbReference>
<dbReference type="Pfam" id="PF01479">
    <property type="entry name" value="S4"/>
    <property type="match status" value="1"/>
</dbReference>
<dbReference type="HAMAP" id="MF_01306_B">
    <property type="entry name" value="Ribosomal_uS4_B"/>
    <property type="match status" value="1"/>
</dbReference>
<evidence type="ECO:0000256" key="5">
    <source>
        <dbReference type="ARBA" id="ARBA00023274"/>
    </source>
</evidence>
<dbReference type="InterPro" id="IPR005709">
    <property type="entry name" value="Ribosomal_uS4_bac-type"/>
</dbReference>
<comment type="similarity">
    <text evidence="1 7 8">Belongs to the universal ribosomal protein uS4 family.</text>
</comment>
<dbReference type="PROSITE" id="PS00632">
    <property type="entry name" value="RIBOSOMAL_S4"/>
    <property type="match status" value="1"/>
</dbReference>
<evidence type="ECO:0000256" key="2">
    <source>
        <dbReference type="ARBA" id="ARBA00022730"/>
    </source>
</evidence>
<dbReference type="SMART" id="SM01390">
    <property type="entry name" value="Ribosomal_S4"/>
    <property type="match status" value="1"/>
</dbReference>
<organism evidence="11 12">
    <name type="scientific">Eiseniibacteriota bacterium</name>
    <dbReference type="NCBI Taxonomy" id="2212470"/>
    <lineage>
        <taxon>Bacteria</taxon>
        <taxon>Candidatus Eiseniibacteriota</taxon>
    </lineage>
</organism>
<evidence type="ECO:0000256" key="3">
    <source>
        <dbReference type="ARBA" id="ARBA00022884"/>
    </source>
</evidence>
<gene>
    <name evidence="7 11" type="primary">rpsD</name>
    <name evidence="11" type="ORF">KC729_06800</name>
</gene>
<keyword evidence="3 7" id="KW-0694">RNA-binding</keyword>
<protein>
    <recommendedName>
        <fullName evidence="6 7">Small ribosomal subunit protein uS4</fullName>
    </recommendedName>
</protein>
<dbReference type="GO" id="GO:0006412">
    <property type="term" value="P:translation"/>
    <property type="evidence" value="ECO:0007669"/>
    <property type="project" value="UniProtKB-UniRule"/>
</dbReference>
<dbReference type="Pfam" id="PF00163">
    <property type="entry name" value="Ribosomal_S4"/>
    <property type="match status" value="1"/>
</dbReference>
<sequence>MARYKDSVCRLCRREGIRLYLKGDRCYSDKCAIERRSYPPGEHGQGRRPKVTPYGVQLREKQKARRIYGILENQFRNYFHRASRKQGVTGEILLQLLETRLDNIVYRLGLAPSRSAARQLVRHGHVHVNARRVDIPSFSVRPGDSVSVAPPSQKLQVVKDAVANRRRTEMQAWLDFDEKTMTGVLLQVPSREDIPVPVQEHLIVELYSK</sequence>
<dbReference type="FunFam" id="1.10.1050.10:FF:000001">
    <property type="entry name" value="30S ribosomal protein S4"/>
    <property type="match status" value="1"/>
</dbReference>
<dbReference type="PROSITE" id="PS50889">
    <property type="entry name" value="S4"/>
    <property type="match status" value="1"/>
</dbReference>
<comment type="function">
    <text evidence="7">With S5 and S12 plays an important role in translational accuracy.</text>
</comment>
<dbReference type="FunFam" id="3.10.290.10:FF:000001">
    <property type="entry name" value="30S ribosomal protein S4"/>
    <property type="match status" value="1"/>
</dbReference>
<dbReference type="Gene3D" id="3.10.290.10">
    <property type="entry name" value="RNA-binding S4 domain"/>
    <property type="match status" value="1"/>
</dbReference>
<evidence type="ECO:0000313" key="12">
    <source>
        <dbReference type="Proteomes" id="UP000697710"/>
    </source>
</evidence>
<name>A0A956LXK6_UNCEI</name>
<evidence type="ECO:0000256" key="1">
    <source>
        <dbReference type="ARBA" id="ARBA00007465"/>
    </source>
</evidence>
<comment type="caution">
    <text evidence="11">The sequence shown here is derived from an EMBL/GenBank/DDBJ whole genome shotgun (WGS) entry which is preliminary data.</text>
</comment>
<dbReference type="Gene3D" id="1.10.1050.10">
    <property type="entry name" value="Ribosomal Protein S4 Delta 41, Chain A, domain 1"/>
    <property type="match status" value="1"/>
</dbReference>
<evidence type="ECO:0000256" key="4">
    <source>
        <dbReference type="ARBA" id="ARBA00022980"/>
    </source>
</evidence>
<dbReference type="AlphaFoldDB" id="A0A956LXK6"/>
<dbReference type="GO" id="GO:0019843">
    <property type="term" value="F:rRNA binding"/>
    <property type="evidence" value="ECO:0007669"/>
    <property type="project" value="UniProtKB-UniRule"/>
</dbReference>
<proteinExistence type="inferred from homology"/>
<dbReference type="EMBL" id="JAGQHR010000153">
    <property type="protein sequence ID" value="MCA9727374.1"/>
    <property type="molecule type" value="Genomic_DNA"/>
</dbReference>
<dbReference type="CDD" id="cd00165">
    <property type="entry name" value="S4"/>
    <property type="match status" value="1"/>
</dbReference>
<dbReference type="GO" id="GO:0003735">
    <property type="term" value="F:structural constituent of ribosome"/>
    <property type="evidence" value="ECO:0007669"/>
    <property type="project" value="InterPro"/>
</dbReference>
<dbReference type="InterPro" id="IPR002942">
    <property type="entry name" value="S4_RNA-bd"/>
</dbReference>
<comment type="subunit">
    <text evidence="7">Part of the 30S ribosomal subunit. Contacts protein S5. The interaction surface between S4 and S5 is involved in control of translational fidelity.</text>
</comment>
<keyword evidence="4 7" id="KW-0689">Ribosomal protein</keyword>
<reference evidence="11" key="2">
    <citation type="journal article" date="2021" name="Microbiome">
        <title>Successional dynamics and alternative stable states in a saline activated sludge microbial community over 9 years.</title>
        <authorList>
            <person name="Wang Y."/>
            <person name="Ye J."/>
            <person name="Ju F."/>
            <person name="Liu L."/>
            <person name="Boyd J.A."/>
            <person name="Deng Y."/>
            <person name="Parks D.H."/>
            <person name="Jiang X."/>
            <person name="Yin X."/>
            <person name="Woodcroft B.J."/>
            <person name="Tyson G.W."/>
            <person name="Hugenholtz P."/>
            <person name="Polz M.F."/>
            <person name="Zhang T."/>
        </authorList>
    </citation>
    <scope>NUCLEOTIDE SEQUENCE</scope>
    <source>
        <strain evidence="11">HKST-UBA01</strain>
    </source>
</reference>
<evidence type="ECO:0000256" key="6">
    <source>
        <dbReference type="ARBA" id="ARBA00035254"/>
    </source>
</evidence>
<dbReference type="InterPro" id="IPR022801">
    <property type="entry name" value="Ribosomal_uS4"/>
</dbReference>
<evidence type="ECO:0000313" key="11">
    <source>
        <dbReference type="EMBL" id="MCA9727374.1"/>
    </source>
</evidence>
<dbReference type="NCBIfam" id="TIGR01017">
    <property type="entry name" value="rpsD_bact"/>
    <property type="match status" value="1"/>
</dbReference>
<dbReference type="InterPro" id="IPR001912">
    <property type="entry name" value="Ribosomal_uS4_N"/>
</dbReference>
<comment type="function">
    <text evidence="7">One of the primary rRNA binding proteins, it binds directly to 16S rRNA where it nucleates assembly of the body of the 30S subunit.</text>
</comment>
<evidence type="ECO:0000256" key="7">
    <source>
        <dbReference type="HAMAP-Rule" id="MF_01306"/>
    </source>
</evidence>
<keyword evidence="2 7" id="KW-0699">rRNA-binding</keyword>
<evidence type="ECO:0000259" key="10">
    <source>
        <dbReference type="SMART" id="SM01390"/>
    </source>
</evidence>
<dbReference type="InterPro" id="IPR018079">
    <property type="entry name" value="Ribosomal_uS4_CS"/>
</dbReference>
<dbReference type="SMART" id="SM00363">
    <property type="entry name" value="S4"/>
    <property type="match status" value="1"/>
</dbReference>
<accession>A0A956LXK6</accession>
<reference evidence="11" key="1">
    <citation type="submission" date="2020-04" db="EMBL/GenBank/DDBJ databases">
        <authorList>
            <person name="Zhang T."/>
        </authorList>
    </citation>
    <scope>NUCLEOTIDE SEQUENCE</scope>
    <source>
        <strain evidence="11">HKST-UBA01</strain>
    </source>
</reference>
<dbReference type="SUPFAM" id="SSF55174">
    <property type="entry name" value="Alpha-L RNA-binding motif"/>
    <property type="match status" value="1"/>
</dbReference>
<dbReference type="PANTHER" id="PTHR11831:SF4">
    <property type="entry name" value="SMALL RIBOSOMAL SUBUNIT PROTEIN US4M"/>
    <property type="match status" value="1"/>
</dbReference>